<dbReference type="EMBL" id="CP074352">
    <property type="protein sequence ID" value="UYU32477.1"/>
    <property type="molecule type" value="Genomic_DNA"/>
</dbReference>
<keyword evidence="1" id="KW-0472">Membrane</keyword>
<protein>
    <recommendedName>
        <fullName evidence="4">Mor transcription activator domain-containing protein</fullName>
    </recommendedName>
</protein>
<evidence type="ECO:0000313" key="3">
    <source>
        <dbReference type="Proteomes" id="UP001156318"/>
    </source>
</evidence>
<sequence length="167" mass="18920">MNNTMRNDDPDMDYPLLFSGLPAMRSDNETELVRFCELHQRYVLASMPWAASEIAGVCGFATLFHLMYRHGGRKIYMPKDASRFGKLYGVNITEFDYQKLAKRADTSGHIELPSAWGVFIAIRRAAMQMAMRENVPSQELTRTFGVSMRNIRMIRSSSGKIKGGEAV</sequence>
<evidence type="ECO:0008006" key="4">
    <source>
        <dbReference type="Google" id="ProtNLM"/>
    </source>
</evidence>
<keyword evidence="1" id="KW-0812">Transmembrane</keyword>
<keyword evidence="3" id="KW-1185">Reference proteome</keyword>
<organism evidence="2 3">
    <name type="scientific">Siccibacter colletis</name>
    <dbReference type="NCBI Taxonomy" id="1505757"/>
    <lineage>
        <taxon>Bacteria</taxon>
        <taxon>Pseudomonadati</taxon>
        <taxon>Pseudomonadota</taxon>
        <taxon>Gammaproteobacteria</taxon>
        <taxon>Enterobacterales</taxon>
        <taxon>Enterobacteriaceae</taxon>
        <taxon>Siccibacter</taxon>
    </lineage>
</organism>
<accession>A0ABY6JFR9</accession>
<dbReference type="RefSeq" id="WP_264385384.1">
    <property type="nucleotide sequence ID" value="NZ_CP074352.1"/>
</dbReference>
<evidence type="ECO:0000256" key="1">
    <source>
        <dbReference type="SAM" id="Phobius"/>
    </source>
</evidence>
<feature type="transmembrane region" description="Helical" evidence="1">
    <location>
        <begin position="49"/>
        <end position="68"/>
    </location>
</feature>
<gene>
    <name evidence="2" type="ORF">KFZ77_02860</name>
</gene>
<reference evidence="2 3" key="1">
    <citation type="submission" date="2021-05" db="EMBL/GenBank/DDBJ databases">
        <title>Isolation, identification, and the growth promoting effects of Pantoea dispersa strain YSD J2 from the aboveground leaves of Cyperus esculentus L.Var. Sativus.</title>
        <authorList>
            <person name="Wang S."/>
            <person name="Tang X.M."/>
            <person name="Huang Y.N."/>
        </authorList>
    </citation>
    <scope>NUCLEOTIDE SEQUENCE [LARGE SCALE GENOMIC DNA]</scope>
    <source>
        <strain evidence="3">YSD YN2</strain>
    </source>
</reference>
<name>A0ABY6JFR9_9ENTR</name>
<dbReference type="Proteomes" id="UP001156318">
    <property type="component" value="Chromosome"/>
</dbReference>
<proteinExistence type="predicted"/>
<evidence type="ECO:0000313" key="2">
    <source>
        <dbReference type="EMBL" id="UYU32477.1"/>
    </source>
</evidence>
<keyword evidence="1" id="KW-1133">Transmembrane helix</keyword>